<proteinExistence type="predicted"/>
<organism evidence="2 3">
    <name type="scientific">Nonomuraea maheshkhaliensis</name>
    <dbReference type="NCBI Taxonomy" id="419590"/>
    <lineage>
        <taxon>Bacteria</taxon>
        <taxon>Bacillati</taxon>
        <taxon>Actinomycetota</taxon>
        <taxon>Actinomycetes</taxon>
        <taxon>Streptosporangiales</taxon>
        <taxon>Streptosporangiaceae</taxon>
        <taxon>Nonomuraea</taxon>
    </lineage>
</organism>
<comment type="caution">
    <text evidence="2">The sequence shown here is derived from an EMBL/GenBank/DDBJ whole genome shotgun (WGS) entry which is preliminary data.</text>
</comment>
<reference evidence="2 3" key="1">
    <citation type="journal article" date="2019" name="Int. J. Syst. Evol. Microbiol.">
        <title>The Global Catalogue of Microorganisms (GCM) 10K type strain sequencing project: providing services to taxonomists for standard genome sequencing and annotation.</title>
        <authorList>
            <consortium name="The Broad Institute Genomics Platform"/>
            <consortium name="The Broad Institute Genome Sequencing Center for Infectious Disease"/>
            <person name="Wu L."/>
            <person name="Ma J."/>
        </authorList>
    </citation>
    <scope>NUCLEOTIDE SEQUENCE [LARGE SCALE GENOMIC DNA]</scope>
    <source>
        <strain evidence="2 3">JCM 13929</strain>
    </source>
</reference>
<gene>
    <name evidence="2" type="ORF">GCM10009733_020340</name>
</gene>
<accession>A0ABN2EZF3</accession>
<evidence type="ECO:0000313" key="2">
    <source>
        <dbReference type="EMBL" id="GAA1623637.1"/>
    </source>
</evidence>
<name>A0ABN2EZF3_9ACTN</name>
<sequence>MEGELPNTLTAQGCILACATVRGVFYAAVQERRSSKVWALVVLIKRGRGYYNCTYKEMEERDGPVEDHCPVRILELLSPLPACSHDEEYCRLCNAEIALEGGQWNSRALPGQRPDVAGPRCIRGYPIGAAAPDGSAPLHEPGGTASCSTCWARNWRERCRANDERERQARRRAKAVRPGTRVRFGRPLQFSNGEQRDTFIFVTRSTFRAPDSNDRYSIPRWRIDHEFKIISPPLA</sequence>
<dbReference type="EMBL" id="BAAAMU010000011">
    <property type="protein sequence ID" value="GAA1623637.1"/>
    <property type="molecule type" value="Genomic_DNA"/>
</dbReference>
<feature type="domain" description="DUF6927" evidence="1">
    <location>
        <begin position="148"/>
        <end position="221"/>
    </location>
</feature>
<evidence type="ECO:0000313" key="3">
    <source>
        <dbReference type="Proteomes" id="UP001500064"/>
    </source>
</evidence>
<dbReference type="Proteomes" id="UP001500064">
    <property type="component" value="Unassembled WGS sequence"/>
</dbReference>
<dbReference type="InterPro" id="IPR053845">
    <property type="entry name" value="DUF6927"/>
</dbReference>
<dbReference type="Pfam" id="PF21992">
    <property type="entry name" value="DUF6927"/>
    <property type="match status" value="1"/>
</dbReference>
<keyword evidence="3" id="KW-1185">Reference proteome</keyword>
<evidence type="ECO:0000259" key="1">
    <source>
        <dbReference type="Pfam" id="PF21992"/>
    </source>
</evidence>
<protein>
    <recommendedName>
        <fullName evidence="1">DUF6927 domain-containing protein</fullName>
    </recommendedName>
</protein>